<accession>A0A4Y2IP05</accession>
<evidence type="ECO:0000313" key="2">
    <source>
        <dbReference type="EMBL" id="GBM79563.1"/>
    </source>
</evidence>
<gene>
    <name evidence="2" type="ORF">AVEN_20327_1</name>
</gene>
<dbReference type="Proteomes" id="UP000499080">
    <property type="component" value="Unassembled WGS sequence"/>
</dbReference>
<reference evidence="2 3" key="1">
    <citation type="journal article" date="2019" name="Sci. Rep.">
        <title>Orb-weaving spider Araneus ventricosus genome elucidates the spidroin gene catalogue.</title>
        <authorList>
            <person name="Kono N."/>
            <person name="Nakamura H."/>
            <person name="Ohtoshi R."/>
            <person name="Moran D.A.P."/>
            <person name="Shinohara A."/>
            <person name="Yoshida Y."/>
            <person name="Fujiwara M."/>
            <person name="Mori M."/>
            <person name="Tomita M."/>
            <person name="Arakawa K."/>
        </authorList>
    </citation>
    <scope>NUCLEOTIDE SEQUENCE [LARGE SCALE GENOMIC DNA]</scope>
</reference>
<organism evidence="2 3">
    <name type="scientific">Araneus ventricosus</name>
    <name type="common">Orbweaver spider</name>
    <name type="synonym">Epeira ventricosa</name>
    <dbReference type="NCBI Taxonomy" id="182803"/>
    <lineage>
        <taxon>Eukaryota</taxon>
        <taxon>Metazoa</taxon>
        <taxon>Ecdysozoa</taxon>
        <taxon>Arthropoda</taxon>
        <taxon>Chelicerata</taxon>
        <taxon>Arachnida</taxon>
        <taxon>Araneae</taxon>
        <taxon>Araneomorphae</taxon>
        <taxon>Entelegynae</taxon>
        <taxon>Araneoidea</taxon>
        <taxon>Araneidae</taxon>
        <taxon>Araneus</taxon>
    </lineage>
</organism>
<name>A0A4Y2IP05_ARAVE</name>
<feature type="region of interest" description="Disordered" evidence="1">
    <location>
        <begin position="25"/>
        <end position="46"/>
    </location>
</feature>
<dbReference type="EMBL" id="BGPR01002828">
    <property type="protein sequence ID" value="GBM79563.1"/>
    <property type="molecule type" value="Genomic_DNA"/>
</dbReference>
<evidence type="ECO:0000256" key="1">
    <source>
        <dbReference type="SAM" id="MobiDB-lite"/>
    </source>
</evidence>
<sequence length="173" mass="19518">MIIPNLGFHGDNIMVLRHVKTPSAMTGPVHNLRGGNKTNKSLTDENESDAHINSYTKIRKSFKNIFPDTVASHEVESLVTFTNLGVLNIRLYTVVPRDTSAVEQRSFVLKYERHLRYEERPAATLHTAHPVYCARALSSSQQHSRVLQEIGFEEEPEVEDTISTSEIKEISGM</sequence>
<proteinExistence type="predicted"/>
<dbReference type="AlphaFoldDB" id="A0A4Y2IP05"/>
<evidence type="ECO:0000313" key="3">
    <source>
        <dbReference type="Proteomes" id="UP000499080"/>
    </source>
</evidence>
<keyword evidence="3" id="KW-1185">Reference proteome</keyword>
<comment type="caution">
    <text evidence="2">The sequence shown here is derived from an EMBL/GenBank/DDBJ whole genome shotgun (WGS) entry which is preliminary data.</text>
</comment>
<protein>
    <submittedName>
        <fullName evidence="2">Uncharacterized protein</fullName>
    </submittedName>
</protein>